<dbReference type="InterPro" id="IPR017853">
    <property type="entry name" value="GH"/>
</dbReference>
<evidence type="ECO:0000259" key="4">
    <source>
        <dbReference type="PROSITE" id="PS51764"/>
    </source>
</evidence>
<comment type="similarity">
    <text evidence="3">Belongs to the glycosyl hydrolase 26 family.</text>
</comment>
<dbReference type="GO" id="GO:0004553">
    <property type="term" value="F:hydrolase activity, hydrolyzing O-glycosyl compounds"/>
    <property type="evidence" value="ECO:0007669"/>
    <property type="project" value="InterPro"/>
</dbReference>
<evidence type="ECO:0000313" key="5">
    <source>
        <dbReference type="EMBL" id="RAY14325.1"/>
    </source>
</evidence>
<evidence type="ECO:0000313" key="6">
    <source>
        <dbReference type="Proteomes" id="UP000251891"/>
    </source>
</evidence>
<evidence type="ECO:0000256" key="1">
    <source>
        <dbReference type="ARBA" id="ARBA00022801"/>
    </source>
</evidence>
<keyword evidence="6" id="KW-1185">Reference proteome</keyword>
<dbReference type="SUPFAM" id="SSF51445">
    <property type="entry name" value="(Trans)glycosidases"/>
    <property type="match status" value="1"/>
</dbReference>
<dbReference type="AlphaFoldDB" id="A0A365H5F4"/>
<accession>A0A365H5F4</accession>
<dbReference type="InterPro" id="IPR022790">
    <property type="entry name" value="GH26_dom"/>
</dbReference>
<dbReference type="EMBL" id="QLYX01000006">
    <property type="protein sequence ID" value="RAY14325.1"/>
    <property type="molecule type" value="Genomic_DNA"/>
</dbReference>
<keyword evidence="2 3" id="KW-0326">Glycosidase</keyword>
<gene>
    <name evidence="5" type="ORF">DPM19_15250</name>
</gene>
<dbReference type="InterPro" id="IPR006118">
    <property type="entry name" value="Recombinase_CS"/>
</dbReference>
<feature type="active site" description="Nucleophile" evidence="3">
    <location>
        <position position="229"/>
    </location>
</feature>
<dbReference type="Proteomes" id="UP000251891">
    <property type="component" value="Unassembled WGS sequence"/>
</dbReference>
<organism evidence="5 6">
    <name type="scientific">Actinomadura craniellae</name>
    <dbReference type="NCBI Taxonomy" id="2231787"/>
    <lineage>
        <taxon>Bacteria</taxon>
        <taxon>Bacillati</taxon>
        <taxon>Actinomycetota</taxon>
        <taxon>Actinomycetes</taxon>
        <taxon>Streptosporangiales</taxon>
        <taxon>Thermomonosporaceae</taxon>
        <taxon>Actinomadura</taxon>
    </lineage>
</organism>
<reference evidence="5 6" key="1">
    <citation type="submission" date="2018-06" db="EMBL/GenBank/DDBJ databases">
        <title>Actinomadura craniellae sp. nov. isolated from marine sponge Craniella sp.</title>
        <authorList>
            <person name="Li L."/>
            <person name="Xu Q.H."/>
            <person name="Lin H.W."/>
            <person name="Lu Y.H."/>
        </authorList>
    </citation>
    <scope>NUCLEOTIDE SEQUENCE [LARGE SCALE GENOMIC DNA]</scope>
    <source>
        <strain evidence="5 6">LHW63021</strain>
    </source>
</reference>
<keyword evidence="1 3" id="KW-0378">Hydrolase</keyword>
<evidence type="ECO:0000256" key="2">
    <source>
        <dbReference type="ARBA" id="ARBA00023295"/>
    </source>
</evidence>
<name>A0A365H5F4_9ACTN</name>
<protein>
    <recommendedName>
        <fullName evidence="4">GH26 domain-containing protein</fullName>
    </recommendedName>
</protein>
<dbReference type="PROSITE" id="PS00398">
    <property type="entry name" value="RECOMBINASES_2"/>
    <property type="match status" value="1"/>
</dbReference>
<dbReference type="PROSITE" id="PS51764">
    <property type="entry name" value="GH26"/>
    <property type="match status" value="1"/>
</dbReference>
<proteinExistence type="inferred from homology"/>
<feature type="active site" description="Proton donor" evidence="3">
    <location>
        <position position="114"/>
    </location>
</feature>
<evidence type="ECO:0000256" key="3">
    <source>
        <dbReference type="PROSITE-ProRule" id="PRU01100"/>
    </source>
</evidence>
<comment type="caution">
    <text evidence="5">The sequence shown here is derived from an EMBL/GenBank/DDBJ whole genome shotgun (WGS) entry which is preliminary data.</text>
</comment>
<sequence length="304" mass="35430">MPACGTWFGAAPRVGAPMRPDRGLADFERTVGRRMDIMHVYARDGELFPNAWQIAVARDRRRPRMLLVNWKPDTGRSWAQVAAGDPVINARIDRLSRHIKRYFDQRFFLTIHHEPEEEVRPQRGSGYTAADYRAMYRYVVQRLRHNGLDKVVTVMNYQGWPRYGVQPWFKDLYPGDDVVDWLAFSPFVFGKAIAFADLMNYREPQYPGWPGFYTWTAQNMPDKPLMVAEWGVFERRKEPGHKPWFYGWVGRQIEDFPRIKAMVYFDGADVVGGDSRVDSNPGSLEAFRILAQLPHFNATRVPRR</sequence>
<feature type="domain" description="GH26" evidence="4">
    <location>
        <begin position="1"/>
        <end position="287"/>
    </location>
</feature>
<dbReference type="Gene3D" id="3.20.20.80">
    <property type="entry name" value="Glycosidases"/>
    <property type="match status" value="1"/>
</dbReference>
<dbReference type="GO" id="GO:0000150">
    <property type="term" value="F:DNA strand exchange activity"/>
    <property type="evidence" value="ECO:0007669"/>
    <property type="project" value="InterPro"/>
</dbReference>